<accession>A0ABR1G8G6</accession>
<evidence type="ECO:0000259" key="6">
    <source>
        <dbReference type="PROSITE" id="PS50016"/>
    </source>
</evidence>
<keyword evidence="1" id="KW-0479">Metal-binding</keyword>
<evidence type="ECO:0000256" key="5">
    <source>
        <dbReference type="SAM" id="MobiDB-lite"/>
    </source>
</evidence>
<proteinExistence type="predicted"/>
<dbReference type="PANTHER" id="PTHR13793">
    <property type="entry name" value="PHD FINGER PROTEINS"/>
    <property type="match status" value="1"/>
</dbReference>
<feature type="compositionally biased region" description="Acidic residues" evidence="5">
    <location>
        <begin position="286"/>
        <end position="302"/>
    </location>
</feature>
<evidence type="ECO:0000256" key="2">
    <source>
        <dbReference type="ARBA" id="ARBA00022771"/>
    </source>
</evidence>
<dbReference type="PROSITE" id="PS01359">
    <property type="entry name" value="ZF_PHD_1"/>
    <property type="match status" value="1"/>
</dbReference>
<keyword evidence="2 4" id="KW-0863">Zinc-finger</keyword>
<dbReference type="InterPro" id="IPR050701">
    <property type="entry name" value="Histone_Mod_Regulator"/>
</dbReference>
<dbReference type="CDD" id="cd15492">
    <property type="entry name" value="PHD_BRPF_JADE_like"/>
    <property type="match status" value="1"/>
</dbReference>
<evidence type="ECO:0000256" key="3">
    <source>
        <dbReference type="ARBA" id="ARBA00022833"/>
    </source>
</evidence>
<dbReference type="InterPro" id="IPR019787">
    <property type="entry name" value="Znf_PHD-finger"/>
</dbReference>
<dbReference type="SMART" id="SM00249">
    <property type="entry name" value="PHD"/>
    <property type="match status" value="1"/>
</dbReference>
<dbReference type="SUPFAM" id="SSF57903">
    <property type="entry name" value="FYVE/PHD zinc finger"/>
    <property type="match status" value="1"/>
</dbReference>
<dbReference type="InterPro" id="IPR019786">
    <property type="entry name" value="Zinc_finger_PHD-type_CS"/>
</dbReference>
<evidence type="ECO:0000313" key="7">
    <source>
        <dbReference type="EMBL" id="KAK7249384.1"/>
    </source>
</evidence>
<dbReference type="Pfam" id="PF00628">
    <property type="entry name" value="PHD"/>
    <property type="match status" value="1"/>
</dbReference>
<evidence type="ECO:0000313" key="8">
    <source>
        <dbReference type="Proteomes" id="UP001363151"/>
    </source>
</evidence>
<sequence length="610" mass="66392">MDAPFENGEAPIEPEAQSQAPKALDDRPSRACAPSSAAPGARSVSIHAITWIGEKALDARRKKRFAASLRPRDVATPEHATEACKVCGLAHSDEQDALLYCDCCDGCFHQKCYHVPEIPEGGWFCRPCLKKKAKGVPPAMVPDPPGVEDDGERVAGDPDAAKAVIAARGLESNADFGVVAALMDRFGLCFGWPAVSIKDLADCFAPGEPSSPRAGAEAGAEAAEPECYERLVRDLLHKCKWLTARNKELWAVTFAQALRDAGYANESGWLLDAGDLEEVAPGVHVEEDEEDEEEEEEEDEDEAALRGFAEGVAVDARWRGRKAWYGGTVAAVRGNVIDVRYDDGEFEEGVPLNFVRLSLAKFRAEQKAAQEAAESTCRRKIGKLAAPRRCRLLRLAFEIALEWDAQLKSRIDGAISRADRTAPRSLVDEHTVGVDAAGRSYFVLEDDAGCVVLCRKFHPGHPATAPALVGPADPRKQPDKRKRPRAPPPPAVPPRKRKRGAPSFQVLASSALDVAAVAAELLEATHGDELWLSKVLRDELAPHILRTRRAAVNAVKKEERAARRQRAIMRDLGTVRDVGTRRAAARPVDYTGAAYDAQIKAAERAHGRYI</sequence>
<dbReference type="Gene3D" id="2.30.30.140">
    <property type="match status" value="1"/>
</dbReference>
<feature type="region of interest" description="Disordered" evidence="5">
    <location>
        <begin position="284"/>
        <end position="303"/>
    </location>
</feature>
<keyword evidence="3" id="KW-0862">Zinc</keyword>
<dbReference type="EMBL" id="JBBJCI010000079">
    <property type="protein sequence ID" value="KAK7249384.1"/>
    <property type="molecule type" value="Genomic_DNA"/>
</dbReference>
<protein>
    <recommendedName>
        <fullName evidence="6">PHD-type domain-containing protein</fullName>
    </recommendedName>
</protein>
<feature type="domain" description="PHD-type" evidence="6">
    <location>
        <begin position="81"/>
        <end position="131"/>
    </location>
</feature>
<name>A0ABR1G8G6_AURAN</name>
<feature type="region of interest" description="Disordered" evidence="5">
    <location>
        <begin position="1"/>
        <end position="38"/>
    </location>
</feature>
<gene>
    <name evidence="7" type="ORF">SO694_00048159</name>
</gene>
<evidence type="ECO:0000256" key="1">
    <source>
        <dbReference type="ARBA" id="ARBA00022723"/>
    </source>
</evidence>
<dbReference type="Proteomes" id="UP001363151">
    <property type="component" value="Unassembled WGS sequence"/>
</dbReference>
<organism evidence="7 8">
    <name type="scientific">Aureococcus anophagefferens</name>
    <name type="common">Harmful bloom alga</name>
    <dbReference type="NCBI Taxonomy" id="44056"/>
    <lineage>
        <taxon>Eukaryota</taxon>
        <taxon>Sar</taxon>
        <taxon>Stramenopiles</taxon>
        <taxon>Ochrophyta</taxon>
        <taxon>Pelagophyceae</taxon>
        <taxon>Pelagomonadales</taxon>
        <taxon>Pelagomonadaceae</taxon>
        <taxon>Aureococcus</taxon>
    </lineage>
</organism>
<dbReference type="InterPro" id="IPR011011">
    <property type="entry name" value="Znf_FYVE_PHD"/>
</dbReference>
<comment type="caution">
    <text evidence="7">The sequence shown here is derived from an EMBL/GenBank/DDBJ whole genome shotgun (WGS) entry which is preliminary data.</text>
</comment>
<reference evidence="7 8" key="1">
    <citation type="submission" date="2024-03" db="EMBL/GenBank/DDBJ databases">
        <title>Aureococcus anophagefferens CCMP1851 and Kratosvirus quantuckense: Draft genome of a second virus-susceptible host strain in the model system.</title>
        <authorList>
            <person name="Chase E."/>
            <person name="Truchon A.R."/>
            <person name="Schepens W."/>
            <person name="Wilhelm S.W."/>
        </authorList>
    </citation>
    <scope>NUCLEOTIDE SEQUENCE [LARGE SCALE GENOMIC DNA]</scope>
    <source>
        <strain evidence="7 8">CCMP1851</strain>
    </source>
</reference>
<keyword evidence="8" id="KW-1185">Reference proteome</keyword>
<dbReference type="InterPro" id="IPR001965">
    <property type="entry name" value="Znf_PHD"/>
</dbReference>
<dbReference type="InterPro" id="IPR013083">
    <property type="entry name" value="Znf_RING/FYVE/PHD"/>
</dbReference>
<feature type="region of interest" description="Disordered" evidence="5">
    <location>
        <begin position="463"/>
        <end position="501"/>
    </location>
</feature>
<dbReference type="PANTHER" id="PTHR13793:SF107">
    <property type="entry name" value="BROMODOMAIN-CONTAINING PROTEIN HOMOLOG"/>
    <property type="match status" value="1"/>
</dbReference>
<dbReference type="CDD" id="cd04508">
    <property type="entry name" value="Tudor_SF"/>
    <property type="match status" value="1"/>
</dbReference>
<dbReference type="Gene3D" id="3.30.40.10">
    <property type="entry name" value="Zinc/RING finger domain, C3HC4 (zinc finger)"/>
    <property type="match status" value="1"/>
</dbReference>
<evidence type="ECO:0000256" key="4">
    <source>
        <dbReference type="PROSITE-ProRule" id="PRU00146"/>
    </source>
</evidence>
<dbReference type="PROSITE" id="PS50016">
    <property type="entry name" value="ZF_PHD_2"/>
    <property type="match status" value="1"/>
</dbReference>